<gene>
    <name evidence="2" type="ORF">LACBIDRAFT_332925</name>
</gene>
<dbReference type="InParanoid" id="B0DUA1"/>
<evidence type="ECO:0000313" key="3">
    <source>
        <dbReference type="Proteomes" id="UP000001194"/>
    </source>
</evidence>
<dbReference type="AlphaFoldDB" id="B0DUA1"/>
<feature type="transmembrane region" description="Helical" evidence="1">
    <location>
        <begin position="21"/>
        <end position="44"/>
    </location>
</feature>
<dbReference type="OrthoDB" id="76293at2759"/>
<dbReference type="RefSeq" id="XP_001887521.1">
    <property type="nucleotide sequence ID" value="XM_001887486.1"/>
</dbReference>
<organism evidence="3">
    <name type="scientific">Laccaria bicolor (strain S238N-H82 / ATCC MYA-4686)</name>
    <name type="common">Bicoloured deceiver</name>
    <name type="synonym">Laccaria laccata var. bicolor</name>
    <dbReference type="NCBI Taxonomy" id="486041"/>
    <lineage>
        <taxon>Eukaryota</taxon>
        <taxon>Fungi</taxon>
        <taxon>Dikarya</taxon>
        <taxon>Basidiomycota</taxon>
        <taxon>Agaricomycotina</taxon>
        <taxon>Agaricomycetes</taxon>
        <taxon>Agaricomycetidae</taxon>
        <taxon>Agaricales</taxon>
        <taxon>Agaricineae</taxon>
        <taxon>Hydnangiaceae</taxon>
        <taxon>Laccaria</taxon>
    </lineage>
</organism>
<proteinExistence type="predicted"/>
<keyword evidence="1" id="KW-0812">Transmembrane</keyword>
<evidence type="ECO:0000256" key="1">
    <source>
        <dbReference type="SAM" id="Phobius"/>
    </source>
</evidence>
<dbReference type="KEGG" id="lbc:LACBIDRAFT_332925"/>
<dbReference type="GeneID" id="6083139"/>
<name>B0DUA1_LACBS</name>
<evidence type="ECO:0000313" key="2">
    <source>
        <dbReference type="EMBL" id="EDR01911.1"/>
    </source>
</evidence>
<keyword evidence="1" id="KW-0472">Membrane</keyword>
<keyword evidence="1" id="KW-1133">Transmembrane helix</keyword>
<sequence length="185" mass="20439">MRKDIVENIEIGVGQHMAENVLALLTGLFFMYTFITAKILYTFLSAASLILMQVTCVNPAPALKRAGGFFQEQKKGMIMVITGLVSPWVKEKVFVVSALTFKDVKDLITGTWSLTINVAVAMQVLYAQPLPLKWVQMTALQPGLVELKLSYQSLDVVEFTIIIFTKVLLDSETSSMRSVGNFPGA</sequence>
<dbReference type="HOGENOM" id="CLU_1461554_0_0_1"/>
<keyword evidence="3" id="KW-1185">Reference proteome</keyword>
<dbReference type="EMBL" id="DS547135">
    <property type="protein sequence ID" value="EDR01911.1"/>
    <property type="molecule type" value="Genomic_DNA"/>
</dbReference>
<accession>B0DUA1</accession>
<dbReference type="Proteomes" id="UP000001194">
    <property type="component" value="Unassembled WGS sequence"/>
</dbReference>
<protein>
    <submittedName>
        <fullName evidence="2">Predicted protein</fullName>
    </submittedName>
</protein>
<reference evidence="2 3" key="1">
    <citation type="journal article" date="2008" name="Nature">
        <title>The genome of Laccaria bicolor provides insights into mycorrhizal symbiosis.</title>
        <authorList>
            <person name="Martin F."/>
            <person name="Aerts A."/>
            <person name="Ahren D."/>
            <person name="Brun A."/>
            <person name="Danchin E.G.J."/>
            <person name="Duchaussoy F."/>
            <person name="Gibon J."/>
            <person name="Kohler A."/>
            <person name="Lindquist E."/>
            <person name="Pereda V."/>
            <person name="Salamov A."/>
            <person name="Shapiro H.J."/>
            <person name="Wuyts J."/>
            <person name="Blaudez D."/>
            <person name="Buee M."/>
            <person name="Brokstein P."/>
            <person name="Canbaeck B."/>
            <person name="Cohen D."/>
            <person name="Courty P.E."/>
            <person name="Coutinho P.M."/>
            <person name="Delaruelle C."/>
            <person name="Detter J.C."/>
            <person name="Deveau A."/>
            <person name="DiFazio S."/>
            <person name="Duplessis S."/>
            <person name="Fraissinet-Tachet L."/>
            <person name="Lucic E."/>
            <person name="Frey-Klett P."/>
            <person name="Fourrey C."/>
            <person name="Feussner I."/>
            <person name="Gay G."/>
            <person name="Grimwood J."/>
            <person name="Hoegger P.J."/>
            <person name="Jain P."/>
            <person name="Kilaru S."/>
            <person name="Labbe J."/>
            <person name="Lin Y.C."/>
            <person name="Legue V."/>
            <person name="Le Tacon F."/>
            <person name="Marmeisse R."/>
            <person name="Melayah D."/>
            <person name="Montanini B."/>
            <person name="Muratet M."/>
            <person name="Nehls U."/>
            <person name="Niculita-Hirzel H."/>
            <person name="Oudot-Le Secq M.P."/>
            <person name="Peter M."/>
            <person name="Quesneville H."/>
            <person name="Rajashekar B."/>
            <person name="Reich M."/>
            <person name="Rouhier N."/>
            <person name="Schmutz J."/>
            <person name="Yin T."/>
            <person name="Chalot M."/>
            <person name="Henrissat B."/>
            <person name="Kuees U."/>
            <person name="Lucas S."/>
            <person name="Van de Peer Y."/>
            <person name="Podila G.K."/>
            <person name="Polle A."/>
            <person name="Pukkila P.J."/>
            <person name="Richardson P.M."/>
            <person name="Rouze P."/>
            <person name="Sanders I.R."/>
            <person name="Stajich J.E."/>
            <person name="Tunlid A."/>
            <person name="Tuskan G."/>
            <person name="Grigoriev I.V."/>
        </authorList>
    </citation>
    <scope>NUCLEOTIDE SEQUENCE [LARGE SCALE GENOMIC DNA]</scope>
    <source>
        <strain evidence="3">S238N-H82 / ATCC MYA-4686</strain>
    </source>
</reference>